<keyword evidence="3" id="KW-1185">Reference proteome</keyword>
<dbReference type="EMBL" id="JAXCGZ010011456">
    <property type="protein sequence ID" value="KAK7074788.1"/>
    <property type="molecule type" value="Genomic_DNA"/>
</dbReference>
<keyword evidence="1" id="KW-0732">Signal</keyword>
<dbReference type="Proteomes" id="UP001381693">
    <property type="component" value="Unassembled WGS sequence"/>
</dbReference>
<evidence type="ECO:0000256" key="1">
    <source>
        <dbReference type="SAM" id="SignalP"/>
    </source>
</evidence>
<evidence type="ECO:0000313" key="3">
    <source>
        <dbReference type="Proteomes" id="UP001381693"/>
    </source>
</evidence>
<organism evidence="2 3">
    <name type="scientific">Halocaridina rubra</name>
    <name type="common">Hawaiian red shrimp</name>
    <dbReference type="NCBI Taxonomy" id="373956"/>
    <lineage>
        <taxon>Eukaryota</taxon>
        <taxon>Metazoa</taxon>
        <taxon>Ecdysozoa</taxon>
        <taxon>Arthropoda</taxon>
        <taxon>Crustacea</taxon>
        <taxon>Multicrustacea</taxon>
        <taxon>Malacostraca</taxon>
        <taxon>Eumalacostraca</taxon>
        <taxon>Eucarida</taxon>
        <taxon>Decapoda</taxon>
        <taxon>Pleocyemata</taxon>
        <taxon>Caridea</taxon>
        <taxon>Atyoidea</taxon>
        <taxon>Atyidae</taxon>
        <taxon>Halocaridina</taxon>
    </lineage>
</organism>
<sequence>MKCAVLLALVCAASCSTTLLGGDRARDVTIQYTYLDDYGREVTVKVEAEHLRLALDGNTLRGVAATPSVRFVPASEPPRPERRTPLVRFASAPEPEPINTRFAEIEPTPRRQQGVTRIAQVPEISVPRQEVRYVRVAALPVQGYDWDDVETRYIQVAQPSVNTDFVARQRFVDREDRTPVVLRSEPRTVPVRLSSDKVRSAPRVTFRPRFISDDDSSAEK</sequence>
<protein>
    <submittedName>
        <fullName evidence="2">Uncharacterized protein</fullName>
    </submittedName>
</protein>
<gene>
    <name evidence="2" type="ORF">SK128_019077</name>
</gene>
<reference evidence="2 3" key="1">
    <citation type="submission" date="2023-11" db="EMBL/GenBank/DDBJ databases">
        <title>Halocaridina rubra genome assembly.</title>
        <authorList>
            <person name="Smith C."/>
        </authorList>
    </citation>
    <scope>NUCLEOTIDE SEQUENCE [LARGE SCALE GENOMIC DNA]</scope>
    <source>
        <strain evidence="2">EP-1</strain>
        <tissue evidence="2">Whole</tissue>
    </source>
</reference>
<evidence type="ECO:0000313" key="2">
    <source>
        <dbReference type="EMBL" id="KAK7074788.1"/>
    </source>
</evidence>
<accession>A0AAN8X6C2</accession>
<proteinExistence type="predicted"/>
<feature type="signal peptide" evidence="1">
    <location>
        <begin position="1"/>
        <end position="15"/>
    </location>
</feature>
<dbReference type="AlphaFoldDB" id="A0AAN8X6C2"/>
<feature type="chain" id="PRO_5043033824" evidence="1">
    <location>
        <begin position="16"/>
        <end position="220"/>
    </location>
</feature>
<name>A0AAN8X6C2_HALRR</name>
<comment type="caution">
    <text evidence="2">The sequence shown here is derived from an EMBL/GenBank/DDBJ whole genome shotgun (WGS) entry which is preliminary data.</text>
</comment>